<evidence type="ECO:0000256" key="1">
    <source>
        <dbReference type="ARBA" id="ARBA00004173"/>
    </source>
</evidence>
<dbReference type="EnsemblMetazoa" id="SMAR013097-RA">
    <property type="protein sequence ID" value="SMAR013097-PA"/>
    <property type="gene ID" value="SMAR013097"/>
</dbReference>
<dbReference type="PIRSF" id="PIRSF000126">
    <property type="entry name" value="11-beta-HSD1"/>
    <property type="match status" value="1"/>
</dbReference>
<dbReference type="EMBL" id="JH432213">
    <property type="status" value="NOT_ANNOTATED_CDS"/>
    <property type="molecule type" value="Genomic_DNA"/>
</dbReference>
<dbReference type="CDD" id="cd05356">
    <property type="entry name" value="17beta-HSD1_like_SDR_c"/>
    <property type="match status" value="1"/>
</dbReference>
<reference evidence="7" key="1">
    <citation type="submission" date="2011-05" db="EMBL/GenBank/DDBJ databases">
        <authorList>
            <person name="Richards S.R."/>
            <person name="Qu J."/>
            <person name="Jiang H."/>
            <person name="Jhangiani S.N."/>
            <person name="Agravi P."/>
            <person name="Goodspeed R."/>
            <person name="Gross S."/>
            <person name="Mandapat C."/>
            <person name="Jackson L."/>
            <person name="Mathew T."/>
            <person name="Pu L."/>
            <person name="Thornton R."/>
            <person name="Saada N."/>
            <person name="Wilczek-Boney K.B."/>
            <person name="Lee S."/>
            <person name="Kovar C."/>
            <person name="Wu Y."/>
            <person name="Scherer S.E."/>
            <person name="Worley K.C."/>
            <person name="Muzny D.M."/>
            <person name="Gibbs R."/>
        </authorList>
    </citation>
    <scope>NUCLEOTIDE SEQUENCE</scope>
    <source>
        <strain evidence="7">Brora</strain>
    </source>
</reference>
<dbReference type="HOGENOM" id="CLU_010194_38_0_1"/>
<comment type="similarity">
    <text evidence="5">Belongs to the short-chain dehydrogenases/reductases (SDR) family. 17-beta-HSD 3 subfamily.</text>
</comment>
<keyword evidence="3" id="KW-0560">Oxidoreductase</keyword>
<dbReference type="Proteomes" id="UP000014500">
    <property type="component" value="Unassembled WGS sequence"/>
</dbReference>
<keyword evidence="7" id="KW-1185">Reference proteome</keyword>
<evidence type="ECO:0000256" key="5">
    <source>
        <dbReference type="ARBA" id="ARBA00038261"/>
    </source>
</evidence>
<dbReference type="GO" id="GO:0005739">
    <property type="term" value="C:mitochondrion"/>
    <property type="evidence" value="ECO:0007669"/>
    <property type="project" value="UniProtKB-SubCell"/>
</dbReference>
<dbReference type="OMA" id="HTCGHWL"/>
<reference evidence="6" key="2">
    <citation type="submission" date="2015-02" db="UniProtKB">
        <authorList>
            <consortium name="EnsemblMetazoa"/>
        </authorList>
    </citation>
    <scope>IDENTIFICATION</scope>
</reference>
<dbReference type="STRING" id="126957.T1JGX0"/>
<comment type="subcellular location">
    <subcellularLocation>
        <location evidence="1">Mitochondrion</location>
    </subcellularLocation>
</comment>
<evidence type="ECO:0000313" key="7">
    <source>
        <dbReference type="Proteomes" id="UP000014500"/>
    </source>
</evidence>
<evidence type="ECO:0000313" key="6">
    <source>
        <dbReference type="EnsemblMetazoa" id="SMAR013097-PA"/>
    </source>
</evidence>
<dbReference type="FunFam" id="3.40.50.720:FF:000137">
    <property type="entry name" value="Hydroxysteroid (17-beta) dehydrogenase 3"/>
    <property type="match status" value="1"/>
</dbReference>
<dbReference type="SUPFAM" id="SSF51735">
    <property type="entry name" value="NAD(P)-binding Rossmann-fold domains"/>
    <property type="match status" value="1"/>
</dbReference>
<dbReference type="AlphaFoldDB" id="T1JGX0"/>
<evidence type="ECO:0000256" key="4">
    <source>
        <dbReference type="ARBA" id="ARBA00023128"/>
    </source>
</evidence>
<accession>T1JGX0</accession>
<dbReference type="GO" id="GO:0016491">
    <property type="term" value="F:oxidoreductase activity"/>
    <property type="evidence" value="ECO:0007669"/>
    <property type="project" value="UniProtKB-KW"/>
</dbReference>
<name>T1JGX0_STRMM</name>
<organism evidence="6 7">
    <name type="scientific">Strigamia maritima</name>
    <name type="common">European centipede</name>
    <name type="synonym">Geophilus maritimus</name>
    <dbReference type="NCBI Taxonomy" id="126957"/>
    <lineage>
        <taxon>Eukaryota</taxon>
        <taxon>Metazoa</taxon>
        <taxon>Ecdysozoa</taxon>
        <taxon>Arthropoda</taxon>
        <taxon>Myriapoda</taxon>
        <taxon>Chilopoda</taxon>
        <taxon>Pleurostigmophora</taxon>
        <taxon>Geophilomorpha</taxon>
        <taxon>Linotaeniidae</taxon>
        <taxon>Strigamia</taxon>
    </lineage>
</organism>
<dbReference type="PRINTS" id="PR00080">
    <property type="entry name" value="SDRFAMILY"/>
</dbReference>
<sequence length="323" mass="36286">MAAVDSAWRLFDEFLKAVQPYQNVITILGILYGSKIAIKSTWNLYKGIKTFVWPLIAPESDFIKTYGSWAVITGSTDGIGKEYARELARRKMNVILISRNEEKLEKIAHEIENEFKVETLVIQADFSNGKEIYPLIARNLIDKEIGILVNNVGVMITPPSEFMSLTEKQIWDYINVNMAAATLMTHLILPQMLTRHKGAIVNISSSSAINPLPLLGVYSATKIFVEYLSQSLAFEYRRKGITVQTLVPCYVATKMVGYSKLLFGGYICPSPAKFVQSALRTLGRSDHTTGYWTHGIQYLIYSSVSKWLFGCIGAGLHQFLARH</sequence>
<keyword evidence="2" id="KW-0521">NADP</keyword>
<dbReference type="PRINTS" id="PR00081">
    <property type="entry name" value="GDHRDH"/>
</dbReference>
<evidence type="ECO:0000256" key="3">
    <source>
        <dbReference type="ARBA" id="ARBA00023002"/>
    </source>
</evidence>
<dbReference type="PhylomeDB" id="T1JGX0"/>
<dbReference type="Pfam" id="PF00106">
    <property type="entry name" value="adh_short"/>
    <property type="match status" value="1"/>
</dbReference>
<keyword evidence="4" id="KW-0496">Mitochondrion</keyword>
<dbReference type="PANTHER" id="PTHR44889">
    <property type="entry name" value="INACTIVE HYDROXYSTEROID DEHYDROGENASE-LIKE PROTEIN 1"/>
    <property type="match status" value="1"/>
</dbReference>
<protein>
    <submittedName>
        <fullName evidence="6">Uncharacterized protein</fullName>
    </submittedName>
</protein>
<dbReference type="InterPro" id="IPR036291">
    <property type="entry name" value="NAD(P)-bd_dom_sf"/>
</dbReference>
<dbReference type="PROSITE" id="PS00061">
    <property type="entry name" value="ADH_SHORT"/>
    <property type="match status" value="1"/>
</dbReference>
<dbReference type="eggNOG" id="KOG1014">
    <property type="taxonomic scope" value="Eukaryota"/>
</dbReference>
<dbReference type="InterPro" id="IPR002347">
    <property type="entry name" value="SDR_fam"/>
</dbReference>
<dbReference type="PANTHER" id="PTHR44889:SF1">
    <property type="entry name" value="INACTIVE HYDROXYSTEROID DEHYDROGENASE-LIKE PROTEIN 1"/>
    <property type="match status" value="1"/>
</dbReference>
<dbReference type="InterPro" id="IPR052149">
    <property type="entry name" value="17-beta-HSD3-like"/>
</dbReference>
<proteinExistence type="inferred from homology"/>
<dbReference type="Gene3D" id="3.40.50.720">
    <property type="entry name" value="NAD(P)-binding Rossmann-like Domain"/>
    <property type="match status" value="1"/>
</dbReference>
<dbReference type="InterPro" id="IPR020904">
    <property type="entry name" value="Sc_DH/Rdtase_CS"/>
</dbReference>
<evidence type="ECO:0000256" key="2">
    <source>
        <dbReference type="ARBA" id="ARBA00022857"/>
    </source>
</evidence>